<accession>A0A9J5ZTF5</accession>
<dbReference type="EC" id="2.8.2.-" evidence="1"/>
<dbReference type="OrthoDB" id="205623at2759"/>
<dbReference type="InterPro" id="IPR027417">
    <property type="entry name" value="P-loop_NTPase"/>
</dbReference>
<evidence type="ECO:0000259" key="2">
    <source>
        <dbReference type="Pfam" id="PF00685"/>
    </source>
</evidence>
<dbReference type="GO" id="GO:0008146">
    <property type="term" value="F:sulfotransferase activity"/>
    <property type="evidence" value="ECO:0007669"/>
    <property type="project" value="InterPro"/>
</dbReference>
<dbReference type="AlphaFoldDB" id="A0A9J5ZTF5"/>
<name>A0A9J5ZTF5_SOLCO</name>
<keyword evidence="4" id="KW-1185">Reference proteome</keyword>
<organism evidence="3 4">
    <name type="scientific">Solanum commersonii</name>
    <name type="common">Commerson's wild potato</name>
    <name type="synonym">Commerson's nightshade</name>
    <dbReference type="NCBI Taxonomy" id="4109"/>
    <lineage>
        <taxon>Eukaryota</taxon>
        <taxon>Viridiplantae</taxon>
        <taxon>Streptophyta</taxon>
        <taxon>Embryophyta</taxon>
        <taxon>Tracheophyta</taxon>
        <taxon>Spermatophyta</taxon>
        <taxon>Magnoliopsida</taxon>
        <taxon>eudicotyledons</taxon>
        <taxon>Gunneridae</taxon>
        <taxon>Pentapetalae</taxon>
        <taxon>asterids</taxon>
        <taxon>lamiids</taxon>
        <taxon>Solanales</taxon>
        <taxon>Solanaceae</taxon>
        <taxon>Solanoideae</taxon>
        <taxon>Solaneae</taxon>
        <taxon>Solanum</taxon>
    </lineage>
</organism>
<dbReference type="EMBL" id="JACXVP010000003">
    <property type="protein sequence ID" value="KAG5615526.1"/>
    <property type="molecule type" value="Genomic_DNA"/>
</dbReference>
<proteinExistence type="inferred from homology"/>
<comment type="caution">
    <text evidence="3">The sequence shown here is derived from an EMBL/GenBank/DDBJ whole genome shotgun (WGS) entry which is preliminary data.</text>
</comment>
<dbReference type="Pfam" id="PF00685">
    <property type="entry name" value="Sulfotransfer_1"/>
    <property type="match status" value="1"/>
</dbReference>
<dbReference type="Proteomes" id="UP000824120">
    <property type="component" value="Chromosome 3"/>
</dbReference>
<dbReference type="Gene3D" id="3.40.50.300">
    <property type="entry name" value="P-loop containing nucleotide triphosphate hydrolases"/>
    <property type="match status" value="1"/>
</dbReference>
<comment type="similarity">
    <text evidence="1">Belongs to the sulfotransferase 1 family.</text>
</comment>
<keyword evidence="1" id="KW-0808">Transferase</keyword>
<dbReference type="SUPFAM" id="SSF52540">
    <property type="entry name" value="P-loop containing nucleoside triphosphate hydrolases"/>
    <property type="match status" value="1"/>
</dbReference>
<dbReference type="InterPro" id="IPR000863">
    <property type="entry name" value="Sulfotransferase_dom"/>
</dbReference>
<reference evidence="3 4" key="1">
    <citation type="submission" date="2020-09" db="EMBL/GenBank/DDBJ databases">
        <title>De no assembly of potato wild relative species, Solanum commersonii.</title>
        <authorList>
            <person name="Cho K."/>
        </authorList>
    </citation>
    <scope>NUCLEOTIDE SEQUENCE [LARGE SCALE GENOMIC DNA]</scope>
    <source>
        <strain evidence="3">LZ3.2</strain>
        <tissue evidence="3">Leaf</tissue>
    </source>
</reference>
<gene>
    <name evidence="3" type="ORF">H5410_015350</name>
</gene>
<evidence type="ECO:0000313" key="4">
    <source>
        <dbReference type="Proteomes" id="UP000824120"/>
    </source>
</evidence>
<evidence type="ECO:0000313" key="3">
    <source>
        <dbReference type="EMBL" id="KAG5615526.1"/>
    </source>
</evidence>
<feature type="domain" description="Sulfotransferase" evidence="2">
    <location>
        <begin position="27"/>
        <end position="65"/>
    </location>
</feature>
<sequence length="71" mass="8514">MIKDPKEQVRELGLFLGKPFEKKEDLEKVVWSYFIKGIVGDWKNYLNPEMEDQINQTTLLKFKDYGLEFKN</sequence>
<protein>
    <recommendedName>
        <fullName evidence="1">Sulfotransferase</fullName>
        <ecNumber evidence="1">2.8.2.-</ecNumber>
    </recommendedName>
</protein>
<evidence type="ECO:0000256" key="1">
    <source>
        <dbReference type="RuleBase" id="RU361155"/>
    </source>
</evidence>